<evidence type="ECO:0000313" key="2">
    <source>
        <dbReference type="Proteomes" id="UP000321776"/>
    </source>
</evidence>
<protein>
    <submittedName>
        <fullName evidence="1">Uncharacterized protein</fullName>
    </submittedName>
</protein>
<name>A0A5C6VB91_9BURK</name>
<organism evidence="1 2">
    <name type="scientific">Paraburkholderia azotifigens</name>
    <dbReference type="NCBI Taxonomy" id="2057004"/>
    <lineage>
        <taxon>Bacteria</taxon>
        <taxon>Pseudomonadati</taxon>
        <taxon>Pseudomonadota</taxon>
        <taxon>Betaproteobacteria</taxon>
        <taxon>Burkholderiales</taxon>
        <taxon>Burkholderiaceae</taxon>
        <taxon>Paraburkholderia</taxon>
    </lineage>
</organism>
<accession>A0A5C6VB91</accession>
<dbReference type="AlphaFoldDB" id="A0A5C6VB91"/>
<comment type="caution">
    <text evidence="1">The sequence shown here is derived from an EMBL/GenBank/DDBJ whole genome shotgun (WGS) entry which is preliminary data.</text>
</comment>
<dbReference type="RefSeq" id="WP_147235078.1">
    <property type="nucleotide sequence ID" value="NZ_VOQS01000003.1"/>
</dbReference>
<proteinExistence type="predicted"/>
<evidence type="ECO:0000313" key="1">
    <source>
        <dbReference type="EMBL" id="TXC82449.1"/>
    </source>
</evidence>
<gene>
    <name evidence="1" type="ORF">FRZ40_18425</name>
</gene>
<dbReference type="EMBL" id="VOQS01000003">
    <property type="protein sequence ID" value="TXC82449.1"/>
    <property type="molecule type" value="Genomic_DNA"/>
</dbReference>
<reference evidence="1 2" key="1">
    <citation type="journal article" date="2018" name="Int. J. Syst. Evol. Microbiol.">
        <title>Paraburkholderia azotifigens sp. nov., a nitrogen-fixing bacterium isolated from paddy soil.</title>
        <authorList>
            <person name="Choi G.M."/>
            <person name="Im W.T."/>
        </authorList>
    </citation>
    <scope>NUCLEOTIDE SEQUENCE [LARGE SCALE GENOMIC DNA]</scope>
    <source>
        <strain evidence="1 2">NF 2-5-3</strain>
    </source>
</reference>
<dbReference type="Proteomes" id="UP000321776">
    <property type="component" value="Unassembled WGS sequence"/>
</dbReference>
<sequence>MFFTKPSWQSSMKIAGDAFTRWEMTGVTHNSTVFMVRSSQALRDDGDGYSYLIFGPQVLKAVLDGADGHSIQVYALEWDRLVAVDEFWSYAEGETSMTYFAYRDKGGRATACELLQPDPDQATNHTVVWQSAELAIRSLVEAP</sequence>